<feature type="signal peptide" evidence="1">
    <location>
        <begin position="1"/>
        <end position="21"/>
    </location>
</feature>
<dbReference type="EMBL" id="KU736879">
    <property type="protein sequence ID" value="AMP42479.1"/>
    <property type="molecule type" value="Genomic_DNA"/>
</dbReference>
<evidence type="ECO:0000256" key="1">
    <source>
        <dbReference type="SAM" id="SignalP"/>
    </source>
</evidence>
<evidence type="ECO:0008006" key="3">
    <source>
        <dbReference type="Google" id="ProtNLM"/>
    </source>
</evidence>
<keyword evidence="1" id="KW-0732">Signal</keyword>
<proteinExistence type="predicted"/>
<accession>A0A142BWJ1</accession>
<evidence type="ECO:0000313" key="2">
    <source>
        <dbReference type="EMBL" id="AMP42479.1"/>
    </source>
</evidence>
<organism evidence="2">
    <name type="scientific">uncultured bacterium IN-14</name>
    <dbReference type="NCBI Taxonomy" id="1805592"/>
    <lineage>
        <taxon>Bacteria</taxon>
        <taxon>environmental samples</taxon>
    </lineage>
</organism>
<protein>
    <recommendedName>
        <fullName evidence="3">Lipoprotein</fullName>
    </recommendedName>
</protein>
<dbReference type="AlphaFoldDB" id="A0A142BWJ1"/>
<name>A0A142BWJ1_9BACT</name>
<feature type="chain" id="PRO_5007493373" description="Lipoprotein" evidence="1">
    <location>
        <begin position="22"/>
        <end position="122"/>
    </location>
</feature>
<sequence>MMSFTIRSLLIFCLFSFPSLADDRLPLKEGRYTVEGTQCEAVDNINTALLSNQHISIAESRCEFSEPTLIGDGEYSLKATCAQPELRAEFLNEAQLKIVLQDRFRIDDGFKLRSYTLCLVEK</sequence>
<reference evidence="2" key="1">
    <citation type="journal article" date="2016" name="Appl. Environ. Microbiol.">
        <title>Diversity of the Tetracycline Mobilome within a Chinese Pig Manure Sample.</title>
        <authorList>
            <person name="Leclercq S.O."/>
            <person name="Wang C."/>
            <person name="Zhu Y."/>
            <person name="Wu H."/>
            <person name="Du X."/>
            <person name="Liu Z."/>
            <person name="Feng J."/>
        </authorList>
    </citation>
    <scope>NUCLEOTIDE SEQUENCE</scope>
</reference>